<dbReference type="InParanoid" id="A0A395JRB7"/>
<dbReference type="OrthoDB" id="5905558at2"/>
<dbReference type="AlphaFoldDB" id="A0A395JRB7"/>
<feature type="transmembrane region" description="Helical" evidence="1">
    <location>
        <begin position="6"/>
        <end position="24"/>
    </location>
</feature>
<sequence>MYQSNLLNVGYAAPLSMGLTYIAMANSIAKLMGNAVSAEGNSQVIQNSNVTQCCALIIATGAAKLA</sequence>
<keyword evidence="1" id="KW-0472">Membrane</keyword>
<dbReference type="Pfam" id="PF11747">
    <property type="entry name" value="RebB"/>
    <property type="match status" value="1"/>
</dbReference>
<evidence type="ECO:0000313" key="3">
    <source>
        <dbReference type="Proteomes" id="UP000253083"/>
    </source>
</evidence>
<protein>
    <submittedName>
        <fullName evidence="2">Killing trait domain-containing protein</fullName>
    </submittedName>
</protein>
<dbReference type="Proteomes" id="UP000253083">
    <property type="component" value="Unassembled WGS sequence"/>
</dbReference>
<dbReference type="RefSeq" id="WP_113952704.1">
    <property type="nucleotide sequence ID" value="NZ_QNRT01000001.1"/>
</dbReference>
<name>A0A395JRB7_9GAMM</name>
<reference evidence="2 3" key="1">
    <citation type="submission" date="2018-06" db="EMBL/GenBank/DDBJ databases">
        <title>Genomic Encyclopedia of Type Strains, Phase IV (KMG-IV): sequencing the most valuable type-strain genomes for metagenomic binning, comparative biology and taxonomic classification.</title>
        <authorList>
            <person name="Goeker M."/>
        </authorList>
    </citation>
    <scope>NUCLEOTIDE SEQUENCE [LARGE SCALE GENOMIC DNA]</scope>
    <source>
        <strain evidence="2 3">DSM 24032</strain>
    </source>
</reference>
<evidence type="ECO:0000313" key="2">
    <source>
        <dbReference type="EMBL" id="RBP53105.1"/>
    </source>
</evidence>
<organism evidence="2 3">
    <name type="scientific">Arenicella xantha</name>
    <dbReference type="NCBI Taxonomy" id="644221"/>
    <lineage>
        <taxon>Bacteria</taxon>
        <taxon>Pseudomonadati</taxon>
        <taxon>Pseudomonadota</taxon>
        <taxon>Gammaproteobacteria</taxon>
        <taxon>Arenicellales</taxon>
        <taxon>Arenicellaceae</taxon>
        <taxon>Arenicella</taxon>
    </lineage>
</organism>
<dbReference type="InterPro" id="IPR021070">
    <property type="entry name" value="Killing_trait_RebB"/>
</dbReference>
<keyword evidence="1" id="KW-0812">Transmembrane</keyword>
<comment type="caution">
    <text evidence="2">The sequence shown here is derived from an EMBL/GenBank/DDBJ whole genome shotgun (WGS) entry which is preliminary data.</text>
</comment>
<evidence type="ECO:0000256" key="1">
    <source>
        <dbReference type="SAM" id="Phobius"/>
    </source>
</evidence>
<accession>A0A395JRB7</accession>
<keyword evidence="3" id="KW-1185">Reference proteome</keyword>
<dbReference type="EMBL" id="QNRT01000001">
    <property type="protein sequence ID" value="RBP53105.1"/>
    <property type="molecule type" value="Genomic_DNA"/>
</dbReference>
<gene>
    <name evidence="2" type="ORF">DFR28_101490</name>
</gene>
<proteinExistence type="predicted"/>
<keyword evidence="1" id="KW-1133">Transmembrane helix</keyword>